<dbReference type="Proteomes" id="UP000229647">
    <property type="component" value="Unassembled WGS sequence"/>
</dbReference>
<organism evidence="1 2">
    <name type="scientific">Candidatus Roizmanbacteria bacterium CG_4_9_14_3_um_filter_33_18</name>
    <dbReference type="NCBI Taxonomy" id="1974841"/>
    <lineage>
        <taxon>Bacteria</taxon>
        <taxon>Candidatus Roizmaniibacteriota</taxon>
    </lineage>
</organism>
<name>A0A2M7XXY9_9BACT</name>
<sequence length="89" mass="10491">MIKYKMNPSATYKVFDGEVHILDYKTANIHSLNSTASFIWKQLIKPTSEKALIEKMVKEFDVEEKELKKDLVEFFELYLENGFILKLND</sequence>
<dbReference type="Pfam" id="PF05402">
    <property type="entry name" value="PqqD"/>
    <property type="match status" value="1"/>
</dbReference>
<comment type="caution">
    <text evidence="1">The sequence shown here is derived from an EMBL/GenBank/DDBJ whole genome shotgun (WGS) entry which is preliminary data.</text>
</comment>
<dbReference type="Gene3D" id="1.10.10.1150">
    <property type="entry name" value="Coenzyme PQQ synthesis protein D (PqqD)"/>
    <property type="match status" value="1"/>
</dbReference>
<evidence type="ECO:0000313" key="2">
    <source>
        <dbReference type="Proteomes" id="UP000229647"/>
    </source>
</evidence>
<proteinExistence type="predicted"/>
<accession>A0A2M7XXY9</accession>
<evidence type="ECO:0000313" key="1">
    <source>
        <dbReference type="EMBL" id="PJA55586.1"/>
    </source>
</evidence>
<gene>
    <name evidence="1" type="ORF">CO165_02775</name>
</gene>
<reference evidence="2" key="1">
    <citation type="submission" date="2017-09" db="EMBL/GenBank/DDBJ databases">
        <title>Depth-based differentiation of microbial function through sediment-hosted aquifers and enrichment of novel symbionts in the deep terrestrial subsurface.</title>
        <authorList>
            <person name="Probst A.J."/>
            <person name="Ladd B."/>
            <person name="Jarett J.K."/>
            <person name="Geller-Mcgrath D.E."/>
            <person name="Sieber C.M.K."/>
            <person name="Emerson J.B."/>
            <person name="Anantharaman K."/>
            <person name="Thomas B.C."/>
            <person name="Malmstrom R."/>
            <person name="Stieglmeier M."/>
            <person name="Klingl A."/>
            <person name="Woyke T."/>
            <person name="Ryan C.M."/>
            <person name="Banfield J.F."/>
        </authorList>
    </citation>
    <scope>NUCLEOTIDE SEQUENCE [LARGE SCALE GENOMIC DNA]</scope>
</reference>
<protein>
    <recommendedName>
        <fullName evidence="3">PqqD family protein</fullName>
    </recommendedName>
</protein>
<evidence type="ECO:0008006" key="3">
    <source>
        <dbReference type="Google" id="ProtNLM"/>
    </source>
</evidence>
<dbReference type="InterPro" id="IPR008792">
    <property type="entry name" value="PQQD"/>
</dbReference>
<dbReference type="InterPro" id="IPR041881">
    <property type="entry name" value="PqqD_sf"/>
</dbReference>
<dbReference type="AlphaFoldDB" id="A0A2M7XXY9"/>
<dbReference type="EMBL" id="PFWL01000121">
    <property type="protein sequence ID" value="PJA55586.1"/>
    <property type="molecule type" value="Genomic_DNA"/>
</dbReference>